<evidence type="ECO:0000313" key="4">
    <source>
        <dbReference type="Proteomes" id="UP000726737"/>
    </source>
</evidence>
<evidence type="ECO:0000256" key="1">
    <source>
        <dbReference type="ARBA" id="ARBA00023125"/>
    </source>
</evidence>
<keyword evidence="4" id="KW-1185">Reference proteome</keyword>
<proteinExistence type="predicted"/>
<feature type="domain" description="Cas12f1-like TNB" evidence="2">
    <location>
        <begin position="273"/>
        <end position="320"/>
    </location>
</feature>
<protein>
    <recommendedName>
        <fullName evidence="2">Cas12f1-like TNB domain-containing protein</fullName>
    </recommendedName>
</protein>
<gene>
    <name evidence="3" type="ORF">BG011_008777</name>
</gene>
<dbReference type="OrthoDB" id="2446134at2759"/>
<dbReference type="AlphaFoldDB" id="A0A9P6PQG5"/>
<name>A0A9P6PQG5_9FUNG</name>
<evidence type="ECO:0000313" key="3">
    <source>
        <dbReference type="EMBL" id="KAG0249968.1"/>
    </source>
</evidence>
<dbReference type="InterPro" id="IPR010095">
    <property type="entry name" value="Cas12f1-like_TNB"/>
</dbReference>
<dbReference type="EMBL" id="JAAAJA010000741">
    <property type="protein sequence ID" value="KAG0249968.1"/>
    <property type="molecule type" value="Genomic_DNA"/>
</dbReference>
<accession>A0A9P6PQG5</accession>
<feature type="non-terminal residue" evidence="3">
    <location>
        <position position="356"/>
    </location>
</feature>
<reference evidence="3" key="1">
    <citation type="journal article" date="2020" name="Fungal Divers.">
        <title>Resolving the Mortierellaceae phylogeny through synthesis of multi-gene phylogenetics and phylogenomics.</title>
        <authorList>
            <person name="Vandepol N."/>
            <person name="Liber J."/>
            <person name="Desiro A."/>
            <person name="Na H."/>
            <person name="Kennedy M."/>
            <person name="Barry K."/>
            <person name="Grigoriev I.V."/>
            <person name="Miller A.N."/>
            <person name="O'Donnell K."/>
            <person name="Stajich J.E."/>
            <person name="Bonito G."/>
        </authorList>
    </citation>
    <scope>NUCLEOTIDE SEQUENCE</scope>
    <source>
        <strain evidence="3">KOD948</strain>
    </source>
</reference>
<dbReference type="Pfam" id="PF07282">
    <property type="entry name" value="Cas12f1-like_TNB"/>
    <property type="match status" value="1"/>
</dbReference>
<dbReference type="GO" id="GO:0003677">
    <property type="term" value="F:DNA binding"/>
    <property type="evidence" value="ECO:0007669"/>
    <property type="project" value="UniProtKB-KW"/>
</dbReference>
<comment type="caution">
    <text evidence="3">The sequence shown here is derived from an EMBL/GenBank/DDBJ whole genome shotgun (WGS) entry which is preliminary data.</text>
</comment>
<dbReference type="Proteomes" id="UP000726737">
    <property type="component" value="Unassembled WGS sequence"/>
</dbReference>
<evidence type="ECO:0000259" key="2">
    <source>
        <dbReference type="Pfam" id="PF07282"/>
    </source>
</evidence>
<organism evidence="3 4">
    <name type="scientific">Mortierella polycephala</name>
    <dbReference type="NCBI Taxonomy" id="41804"/>
    <lineage>
        <taxon>Eukaryota</taxon>
        <taxon>Fungi</taxon>
        <taxon>Fungi incertae sedis</taxon>
        <taxon>Mucoromycota</taxon>
        <taxon>Mortierellomycotina</taxon>
        <taxon>Mortierellomycetes</taxon>
        <taxon>Mortierellales</taxon>
        <taxon>Mortierellaceae</taxon>
        <taxon>Mortierella</taxon>
    </lineage>
</organism>
<keyword evidence="1" id="KW-0238">DNA-binding</keyword>
<sequence>YEKDNINLNIPRGPRDDIDRRYRKQQSRLKIDAGITEIEGRLVQRKPVEVKLVVGDSDVTMESDSGITSNSQDTITPFTKAVEKAMQDYESAVKVHLVNVANEASILRSFYGGARFKQDKYDYREALRHDLDKATTAILQMRKHVPDRQPSDEDLEKVLYQLDEDIKSSMLVVNGLPNVKEYDWAPYLRLMDEVNKRSGIERETLLKSKSFTRRRKKIARSLYKRGFLDLNTLPDDKRNAFLQSPLVIGLGDGDTRNLVKDLARSKKKTPVVIELVKIPEFRTSIFCCSYHFRMRVRGRSVICDECNWERDRDHNAATNMSNAVLQFLRDGQWPAPLDFEGAKLVDKTTSTAITTL</sequence>